<keyword evidence="1" id="KW-0812">Transmembrane</keyword>
<dbReference type="OrthoDB" id="9782395at2"/>
<evidence type="ECO:0000256" key="1">
    <source>
        <dbReference type="SAM" id="Phobius"/>
    </source>
</evidence>
<dbReference type="InterPro" id="IPR003848">
    <property type="entry name" value="DUF218"/>
</dbReference>
<proteinExistence type="predicted"/>
<keyword evidence="4" id="KW-1185">Reference proteome</keyword>
<keyword evidence="1" id="KW-0472">Membrane</keyword>
<protein>
    <submittedName>
        <fullName evidence="3">Uncharacterized membrane protein</fullName>
    </submittedName>
</protein>
<dbReference type="GO" id="GO:0005886">
    <property type="term" value="C:plasma membrane"/>
    <property type="evidence" value="ECO:0007669"/>
    <property type="project" value="TreeGrafter"/>
</dbReference>
<evidence type="ECO:0000313" key="3">
    <source>
        <dbReference type="EMBL" id="AFG36928.1"/>
    </source>
</evidence>
<organism evidence="3 4">
    <name type="scientific">Spirochaeta africana (strain ATCC 700263 / DSM 8902 / Z-7692)</name>
    <dbReference type="NCBI Taxonomy" id="889378"/>
    <lineage>
        <taxon>Bacteria</taxon>
        <taxon>Pseudomonadati</taxon>
        <taxon>Spirochaetota</taxon>
        <taxon>Spirochaetia</taxon>
        <taxon>Spirochaetales</taxon>
        <taxon>Spirochaetaceae</taxon>
        <taxon>Spirochaeta</taxon>
    </lineage>
</organism>
<sequence length="244" mass="27370">MKQQPGNDITSQDIDSPRKQAHRLASFFRYALICIKITAIAVVLFVVYANLEISRQAEGKLFASVQEVPPHTVGIVLGTSWASRSGTQNRFFAYRIQATAALYRAGKIDYVLASGDNQFLSYNEPRRMRQELIDLGVAPQHIYLDYAGFSTLDSMYRARNVFQLDSVLVISQDFQNERAVFLGEAAGLDVLGFNARSVDGYGGVMVRVREYFARAKAYLDVHILRTQPRFLGDPLTIPGTLYSQ</sequence>
<dbReference type="AlphaFoldDB" id="H9UHD5"/>
<dbReference type="KEGG" id="sfc:Spiaf_0835"/>
<dbReference type="HOGENOM" id="CLU_051474_0_2_12"/>
<accession>H9UHD5</accession>
<dbReference type="EMBL" id="CP003282">
    <property type="protein sequence ID" value="AFG36928.1"/>
    <property type="molecule type" value="Genomic_DNA"/>
</dbReference>
<name>H9UHD5_SPIAZ</name>
<dbReference type="InterPro" id="IPR051599">
    <property type="entry name" value="Cell_Envelope_Assoc"/>
</dbReference>
<dbReference type="PATRIC" id="fig|889378.3.peg.838"/>
<gene>
    <name evidence="3" type="ordered locus">Spiaf_0835</name>
</gene>
<dbReference type="Pfam" id="PF02698">
    <property type="entry name" value="DUF218"/>
    <property type="match status" value="1"/>
</dbReference>
<dbReference type="RefSeq" id="WP_014454925.1">
    <property type="nucleotide sequence ID" value="NC_017098.1"/>
</dbReference>
<dbReference type="CDD" id="cd06259">
    <property type="entry name" value="YdcF-like"/>
    <property type="match status" value="1"/>
</dbReference>
<dbReference type="PANTHER" id="PTHR30336:SF20">
    <property type="entry name" value="DUF218 DOMAIN-CONTAINING PROTEIN"/>
    <property type="match status" value="1"/>
</dbReference>
<dbReference type="PANTHER" id="PTHR30336">
    <property type="entry name" value="INNER MEMBRANE PROTEIN, PROBABLE PERMEASE"/>
    <property type="match status" value="1"/>
</dbReference>
<feature type="domain" description="DUF218" evidence="2">
    <location>
        <begin position="75"/>
        <end position="195"/>
    </location>
</feature>
<dbReference type="eggNOG" id="COG2949">
    <property type="taxonomic scope" value="Bacteria"/>
</dbReference>
<keyword evidence="1" id="KW-1133">Transmembrane helix</keyword>
<dbReference type="STRING" id="889378.Spiaf_0835"/>
<feature type="transmembrane region" description="Helical" evidence="1">
    <location>
        <begin position="27"/>
        <end position="51"/>
    </location>
</feature>
<evidence type="ECO:0000313" key="4">
    <source>
        <dbReference type="Proteomes" id="UP000007383"/>
    </source>
</evidence>
<evidence type="ECO:0000259" key="2">
    <source>
        <dbReference type="Pfam" id="PF02698"/>
    </source>
</evidence>
<dbReference type="Proteomes" id="UP000007383">
    <property type="component" value="Chromosome"/>
</dbReference>
<reference evidence="4" key="1">
    <citation type="journal article" date="2013" name="Stand. Genomic Sci.">
        <title>Complete genome sequence of the halophilic bacterium Spirochaeta africana type strain (Z-7692(T)) from the alkaline Lake Magadi in the East African Rift.</title>
        <authorList>
            <person name="Liolos K."/>
            <person name="Abt B."/>
            <person name="Scheuner C."/>
            <person name="Teshima H."/>
            <person name="Held B."/>
            <person name="Lapidus A."/>
            <person name="Nolan M."/>
            <person name="Lucas S."/>
            <person name="Deshpande S."/>
            <person name="Cheng J.F."/>
            <person name="Tapia R."/>
            <person name="Goodwin L.A."/>
            <person name="Pitluck S."/>
            <person name="Pagani I."/>
            <person name="Ivanova N."/>
            <person name="Mavromatis K."/>
            <person name="Mikhailova N."/>
            <person name="Huntemann M."/>
            <person name="Pati A."/>
            <person name="Chen A."/>
            <person name="Palaniappan K."/>
            <person name="Land M."/>
            <person name="Rohde M."/>
            <person name="Tindall B.J."/>
            <person name="Detter J.C."/>
            <person name="Goker M."/>
            <person name="Bristow J."/>
            <person name="Eisen J.A."/>
            <person name="Markowitz V."/>
            <person name="Hugenholtz P."/>
            <person name="Woyke T."/>
            <person name="Klenk H.P."/>
            <person name="Kyrpides N.C."/>
        </authorList>
    </citation>
    <scope>NUCLEOTIDE SEQUENCE</scope>
    <source>
        <strain evidence="4">ATCC 700263 / DSM 8902 / Z-7692</strain>
    </source>
</reference>